<proteinExistence type="predicted"/>
<gene>
    <name evidence="1" type="ORF">AZO1586R_658</name>
</gene>
<comment type="caution">
    <text evidence="1">The sequence shown here is derived from an EMBL/GenBank/DDBJ whole genome shotgun (WGS) entry which is preliminary data.</text>
</comment>
<protein>
    <submittedName>
        <fullName evidence="1">Uncharacterized protein</fullName>
    </submittedName>
</protein>
<keyword evidence="2" id="KW-1185">Reference proteome</keyword>
<evidence type="ECO:0000313" key="1">
    <source>
        <dbReference type="EMBL" id="CAB5497798.1"/>
    </source>
</evidence>
<reference evidence="1" key="1">
    <citation type="submission" date="2020-05" db="EMBL/GenBank/DDBJ databases">
        <authorList>
            <person name="Petersen J."/>
            <person name="Sayavedra L."/>
        </authorList>
    </citation>
    <scope>NUCLEOTIDE SEQUENCE</scope>
    <source>
        <strain evidence="1">B azoricus SOX Menez Gwen</strain>
    </source>
</reference>
<sequence>MKPIKKIIYVLLFQSLLFAPSMVKAYGLEDHLSILNIALNQLSAEKRAKITPLLSDILNQLSDSEKDLDPIISASWLDNMQNIEVLSKAHFSGRTIHNPQNISLPEHANEVLFYKLDIYWNLEEVLYAFKQHKLNPKDYSLSKFKQSLLLMYLVHLIGDSHQPLHVIEPLYKAYKTKENPYGETYGANSVLVDTSQASMCLRTKKLHAIWDGMGCLTDKARK</sequence>
<accession>A0ACA8ZPP7</accession>
<organism evidence="1 2">
    <name type="scientific">Bathymodiolus azoricus thioautotrophic gill symbiont</name>
    <dbReference type="NCBI Taxonomy" id="235205"/>
    <lineage>
        <taxon>Bacteria</taxon>
        <taxon>Pseudomonadati</taxon>
        <taxon>Pseudomonadota</taxon>
        <taxon>Gammaproteobacteria</taxon>
        <taxon>sulfur-oxidizing symbionts</taxon>
    </lineage>
</organism>
<dbReference type="EMBL" id="CAESAP020000120">
    <property type="protein sequence ID" value="CAB5497798.1"/>
    <property type="molecule type" value="Genomic_DNA"/>
</dbReference>
<name>A0ACA8ZPP7_9GAMM</name>
<evidence type="ECO:0000313" key="2">
    <source>
        <dbReference type="Proteomes" id="UP000635628"/>
    </source>
</evidence>
<dbReference type="Proteomes" id="UP000635628">
    <property type="component" value="Unassembled WGS sequence"/>
</dbReference>